<name>A0ABW5JY31_9FLAO</name>
<evidence type="ECO:0000313" key="2">
    <source>
        <dbReference type="Proteomes" id="UP001597467"/>
    </source>
</evidence>
<keyword evidence="2" id="KW-1185">Reference proteome</keyword>
<gene>
    <name evidence="1" type="ORF">ACFSSB_02560</name>
</gene>
<evidence type="ECO:0000313" key="1">
    <source>
        <dbReference type="EMBL" id="MFD2541189.1"/>
    </source>
</evidence>
<reference evidence="2" key="1">
    <citation type="journal article" date="2019" name="Int. J. Syst. Evol. Microbiol.">
        <title>The Global Catalogue of Microorganisms (GCM) 10K type strain sequencing project: providing services to taxonomists for standard genome sequencing and annotation.</title>
        <authorList>
            <consortium name="The Broad Institute Genomics Platform"/>
            <consortium name="The Broad Institute Genome Sequencing Center for Infectious Disease"/>
            <person name="Wu L."/>
            <person name="Ma J."/>
        </authorList>
    </citation>
    <scope>NUCLEOTIDE SEQUENCE [LARGE SCALE GENOMIC DNA]</scope>
    <source>
        <strain evidence="2">KCTC 42808</strain>
    </source>
</reference>
<protein>
    <recommendedName>
        <fullName evidence="3">Lipocalin-like domain-containing protein</fullName>
    </recommendedName>
</protein>
<organism evidence="1 2">
    <name type="scientific">Lacinutrix gracilariae</name>
    <dbReference type="NCBI Taxonomy" id="1747198"/>
    <lineage>
        <taxon>Bacteria</taxon>
        <taxon>Pseudomonadati</taxon>
        <taxon>Bacteroidota</taxon>
        <taxon>Flavobacteriia</taxon>
        <taxon>Flavobacteriales</taxon>
        <taxon>Flavobacteriaceae</taxon>
        <taxon>Lacinutrix</taxon>
    </lineage>
</organism>
<comment type="caution">
    <text evidence="1">The sequence shown here is derived from an EMBL/GenBank/DDBJ whole genome shotgun (WGS) entry which is preliminary data.</text>
</comment>
<dbReference type="Proteomes" id="UP001597467">
    <property type="component" value="Unassembled WGS sequence"/>
</dbReference>
<dbReference type="EMBL" id="JBHULM010000004">
    <property type="protein sequence ID" value="MFD2541189.1"/>
    <property type="molecule type" value="Genomic_DNA"/>
</dbReference>
<dbReference type="RefSeq" id="WP_379900631.1">
    <property type="nucleotide sequence ID" value="NZ_JBHULM010000004.1"/>
</dbReference>
<proteinExistence type="predicted"/>
<evidence type="ECO:0008006" key="3">
    <source>
        <dbReference type="Google" id="ProtNLM"/>
    </source>
</evidence>
<accession>A0ABW5JY31</accession>
<sequence length="142" mass="16038">MKLHKLIVFIFSCFTLVNCCNDEDNSTQETTQNHAIHGSWNLTNVSGGFVGIDIDYTLGEVIYTFNDTNQQLHIENNILTTGPEDIYAGLDSGTYTYKIENNGETEMLYINQTLKGTILIFENTLSIDEDISADGFLYTFNR</sequence>